<dbReference type="EMBL" id="CP021435">
    <property type="protein sequence ID" value="ATJ84785.1"/>
    <property type="molecule type" value="Genomic_DNA"/>
</dbReference>
<feature type="region of interest" description="Disordered" evidence="5">
    <location>
        <begin position="448"/>
        <end position="478"/>
    </location>
</feature>
<dbReference type="CDD" id="cd00009">
    <property type="entry name" value="AAA"/>
    <property type="match status" value="1"/>
</dbReference>
<dbReference type="FunFam" id="3.40.50.300:FF:000006">
    <property type="entry name" value="DNA-binding transcriptional regulator NtrC"/>
    <property type="match status" value="1"/>
</dbReference>
<dbReference type="Gene3D" id="1.10.8.60">
    <property type="match status" value="1"/>
</dbReference>
<dbReference type="Pfam" id="PF00158">
    <property type="entry name" value="Sigma54_activat"/>
    <property type="match status" value="1"/>
</dbReference>
<dbReference type="PANTHER" id="PTHR32071:SF120">
    <property type="entry name" value="TRANSCRIPTIONAL REGULATOR-RELATED"/>
    <property type="match status" value="1"/>
</dbReference>
<keyword evidence="4" id="KW-0804">Transcription</keyword>
<dbReference type="InterPro" id="IPR027417">
    <property type="entry name" value="P-loop_NTPase"/>
</dbReference>
<organism evidence="7 8">
    <name type="scientific">Halomonas beimenensis</name>
    <dbReference type="NCBI Taxonomy" id="475662"/>
    <lineage>
        <taxon>Bacteria</taxon>
        <taxon>Pseudomonadati</taxon>
        <taxon>Pseudomonadota</taxon>
        <taxon>Gammaproteobacteria</taxon>
        <taxon>Oceanospirillales</taxon>
        <taxon>Halomonadaceae</taxon>
        <taxon>Halomonas</taxon>
    </lineage>
</organism>
<dbReference type="OrthoDB" id="9804019at2"/>
<dbReference type="PROSITE" id="PS00688">
    <property type="entry name" value="SIGMA54_INTERACT_3"/>
    <property type="match status" value="1"/>
</dbReference>
<dbReference type="Gene3D" id="3.40.50.300">
    <property type="entry name" value="P-loop containing nucleotide triphosphate hydrolases"/>
    <property type="match status" value="1"/>
</dbReference>
<dbReference type="InterPro" id="IPR003593">
    <property type="entry name" value="AAA+_ATPase"/>
</dbReference>
<keyword evidence="8" id="KW-1185">Reference proteome</keyword>
<dbReference type="InterPro" id="IPR009057">
    <property type="entry name" value="Homeodomain-like_sf"/>
</dbReference>
<dbReference type="InterPro" id="IPR002078">
    <property type="entry name" value="Sigma_54_int"/>
</dbReference>
<evidence type="ECO:0000256" key="3">
    <source>
        <dbReference type="ARBA" id="ARBA00023015"/>
    </source>
</evidence>
<reference evidence="7 8" key="1">
    <citation type="journal article" date="2017" name="Sci. Rep.">
        <title>Revealing the Saline Adaptation Strategies of the Halophilic Bacterium Halomonas beimenensis through High-throughput Omics and Transposon Mutagenesis Approaches.</title>
        <authorList>
            <person name="Chen Y.H."/>
            <person name="Lin S.S."/>
            <person name="Shyu Y.T."/>
        </authorList>
    </citation>
    <scope>NUCLEOTIDE SEQUENCE [LARGE SCALE GENOMIC DNA]</scope>
    <source>
        <strain evidence="7 8">NTU-111</strain>
    </source>
</reference>
<evidence type="ECO:0000256" key="4">
    <source>
        <dbReference type="ARBA" id="ARBA00023163"/>
    </source>
</evidence>
<dbReference type="Pfam" id="PF20161">
    <property type="entry name" value="VpsR"/>
    <property type="match status" value="1"/>
</dbReference>
<dbReference type="GO" id="GO:0005524">
    <property type="term" value="F:ATP binding"/>
    <property type="evidence" value="ECO:0007669"/>
    <property type="project" value="UniProtKB-KW"/>
</dbReference>
<dbReference type="AlphaFoldDB" id="A0A291PD80"/>
<accession>A0A291PD80</accession>
<dbReference type="PANTHER" id="PTHR32071">
    <property type="entry name" value="TRANSCRIPTIONAL REGULATORY PROTEIN"/>
    <property type="match status" value="1"/>
</dbReference>
<dbReference type="GO" id="GO:0006355">
    <property type="term" value="P:regulation of DNA-templated transcription"/>
    <property type="evidence" value="ECO:0007669"/>
    <property type="project" value="InterPro"/>
</dbReference>
<sequence>MKATRNLIAIGQESENFQGILHQLEEHEWNVHRAATIRQAWKALHETSYPVGIIYLEDTSDDHLREVEGIINEFMTRWIAIASPSALHSSTVCTAISRLFSGIHILPIENGNLLISLENLAALANLDAKQNVSSPETAEPHDCRMVGSSSIMKSLYRTIHKVAVVDAPVFIQGESGTGKELTARAIHEESSRSGEAFNAVNCGALPANLIQSELFGHEKGAFTGASQRKIGIIESTQGGTLFLDEIGDLPLDMQVNLLRFLENHTIQRVGGLKEIEVDVRVLAATHVDLEHAVAEGRFREDLYHRLNVLQVKVPALRERGEDIETLAKYFFKCFANEKSMQVKGFTKESLAIMRLYEWPGNIRELINRVRRAMVMCEHPLIRPSDLGLERRHSPSRYAESLEEARDMAERSVVLAGLSRNSFNVQHAARELGISRVTLYRLMEKHHIHRNSEEESHQHTRGHAKAPNVVDFSPLHKSR</sequence>
<name>A0A291PD80_9GAMM</name>
<dbReference type="GO" id="GO:0043565">
    <property type="term" value="F:sequence-specific DNA binding"/>
    <property type="evidence" value="ECO:0007669"/>
    <property type="project" value="InterPro"/>
</dbReference>
<evidence type="ECO:0000256" key="5">
    <source>
        <dbReference type="SAM" id="MobiDB-lite"/>
    </source>
</evidence>
<dbReference type="SUPFAM" id="SSF46689">
    <property type="entry name" value="Homeodomain-like"/>
    <property type="match status" value="1"/>
</dbReference>
<gene>
    <name evidence="7" type="ORF">BEI_3798</name>
</gene>
<evidence type="ECO:0000313" key="8">
    <source>
        <dbReference type="Proteomes" id="UP000219993"/>
    </source>
</evidence>
<keyword evidence="1" id="KW-0547">Nucleotide-binding</keyword>
<keyword evidence="2" id="KW-0067">ATP-binding</keyword>
<dbReference type="InterPro" id="IPR025944">
    <property type="entry name" value="Sigma_54_int_dom_CS"/>
</dbReference>
<dbReference type="InterPro" id="IPR045343">
    <property type="entry name" value="VpsR"/>
</dbReference>
<evidence type="ECO:0000256" key="2">
    <source>
        <dbReference type="ARBA" id="ARBA00022840"/>
    </source>
</evidence>
<feature type="compositionally biased region" description="Basic and acidic residues" evidence="5">
    <location>
        <begin position="448"/>
        <end position="457"/>
    </location>
</feature>
<keyword evidence="7" id="KW-0238">DNA-binding</keyword>
<dbReference type="RefSeq" id="WP_097790934.1">
    <property type="nucleotide sequence ID" value="NZ_BAAADT010000020.1"/>
</dbReference>
<dbReference type="SMART" id="SM00382">
    <property type="entry name" value="AAA"/>
    <property type="match status" value="1"/>
</dbReference>
<feature type="domain" description="Sigma-54 factor interaction" evidence="6">
    <location>
        <begin position="145"/>
        <end position="374"/>
    </location>
</feature>
<dbReference type="Pfam" id="PF02954">
    <property type="entry name" value="HTH_8"/>
    <property type="match status" value="1"/>
</dbReference>
<dbReference type="InterPro" id="IPR058031">
    <property type="entry name" value="AAA_lid_NorR"/>
</dbReference>
<dbReference type="InterPro" id="IPR002197">
    <property type="entry name" value="HTH_Fis"/>
</dbReference>
<dbReference type="Pfam" id="PF25601">
    <property type="entry name" value="AAA_lid_14"/>
    <property type="match status" value="1"/>
</dbReference>
<proteinExistence type="predicted"/>
<dbReference type="Gene3D" id="1.10.10.60">
    <property type="entry name" value="Homeodomain-like"/>
    <property type="match status" value="1"/>
</dbReference>
<evidence type="ECO:0000313" key="7">
    <source>
        <dbReference type="EMBL" id="ATJ84785.1"/>
    </source>
</evidence>
<dbReference type="PROSITE" id="PS50045">
    <property type="entry name" value="SIGMA54_INTERACT_4"/>
    <property type="match status" value="1"/>
</dbReference>
<evidence type="ECO:0000259" key="6">
    <source>
        <dbReference type="PROSITE" id="PS50045"/>
    </source>
</evidence>
<dbReference type="SUPFAM" id="SSF52540">
    <property type="entry name" value="P-loop containing nucleoside triphosphate hydrolases"/>
    <property type="match status" value="1"/>
</dbReference>
<protein>
    <submittedName>
        <fullName evidence="7">Sigma-54 dependent DNA-binding transcriptional regulator</fullName>
    </submittedName>
</protein>
<dbReference type="KEGG" id="hbe:BEI_3798"/>
<keyword evidence="3" id="KW-0805">Transcription regulation</keyword>
<dbReference type="Proteomes" id="UP000219993">
    <property type="component" value="Chromosome"/>
</dbReference>
<evidence type="ECO:0000256" key="1">
    <source>
        <dbReference type="ARBA" id="ARBA00022741"/>
    </source>
</evidence>